<gene>
    <name evidence="2" type="ORF">LLEC1_04922</name>
</gene>
<feature type="region of interest" description="Disordered" evidence="1">
    <location>
        <begin position="189"/>
        <end position="218"/>
    </location>
</feature>
<dbReference type="EMBL" id="LUKN01003975">
    <property type="protein sequence ID" value="OAQ96715.1"/>
    <property type="molecule type" value="Genomic_DNA"/>
</dbReference>
<keyword evidence="3" id="KW-1185">Reference proteome</keyword>
<organism evidence="2 3">
    <name type="scientific">Cordyceps confragosa</name>
    <name type="common">Lecanicillium lecanii</name>
    <dbReference type="NCBI Taxonomy" id="2714763"/>
    <lineage>
        <taxon>Eukaryota</taxon>
        <taxon>Fungi</taxon>
        <taxon>Dikarya</taxon>
        <taxon>Ascomycota</taxon>
        <taxon>Pezizomycotina</taxon>
        <taxon>Sordariomycetes</taxon>
        <taxon>Hypocreomycetidae</taxon>
        <taxon>Hypocreales</taxon>
        <taxon>Cordycipitaceae</taxon>
        <taxon>Akanthomyces</taxon>
    </lineage>
</organism>
<protein>
    <submittedName>
        <fullName evidence="2">Uncharacterized protein</fullName>
    </submittedName>
</protein>
<dbReference type="AlphaFoldDB" id="A0A179I1W5"/>
<comment type="caution">
    <text evidence="2">The sequence shown here is derived from an EMBL/GenBank/DDBJ whole genome shotgun (WGS) entry which is preliminary data.</text>
</comment>
<reference evidence="2 3" key="1">
    <citation type="submission" date="2016-03" db="EMBL/GenBank/DDBJ databases">
        <title>Fine-scale spatial genetic structure of a fungal parasite of coffee scale insects.</title>
        <authorList>
            <person name="Jackson D."/>
            <person name="Zemenick K.A."/>
            <person name="Malloure B."/>
            <person name="Quandt C.A."/>
            <person name="James T.Y."/>
        </authorList>
    </citation>
    <scope>NUCLEOTIDE SEQUENCE [LARGE SCALE GENOMIC DNA]</scope>
    <source>
        <strain evidence="2 3">UM487</strain>
    </source>
</reference>
<feature type="compositionally biased region" description="Polar residues" evidence="1">
    <location>
        <begin position="194"/>
        <end position="203"/>
    </location>
</feature>
<evidence type="ECO:0000313" key="2">
    <source>
        <dbReference type="EMBL" id="OAQ96715.1"/>
    </source>
</evidence>
<dbReference type="Proteomes" id="UP000243081">
    <property type="component" value="Unassembled WGS sequence"/>
</dbReference>
<evidence type="ECO:0000313" key="3">
    <source>
        <dbReference type="Proteomes" id="UP000243081"/>
    </source>
</evidence>
<feature type="region of interest" description="Disordered" evidence="1">
    <location>
        <begin position="1"/>
        <end position="56"/>
    </location>
</feature>
<accession>A0A179I1W5</accession>
<name>A0A179I1W5_CORDF</name>
<evidence type="ECO:0000256" key="1">
    <source>
        <dbReference type="SAM" id="MobiDB-lite"/>
    </source>
</evidence>
<sequence length="252" mass="27212">MVSSTSRAVCAVQHQATNAPRRQGGDKRKPATSRNRSKVPGSQVGRALPKRGVRHEGNNRLHRRLALCGTGPVRRWLHVRIYSCLGQSRVHTPQQHPFGLLIGRIVPCHGVASCLICSPPPLPLLHPSAQRQPGIFADISTVCARGPGDSSFPSFLFPFVTYVDLNILHSLIAAALAEPPGRCSPPQGIIPRQTAKNPVSSAQRVPARKPHKPSRSILRAGKIPGSSLLFAKSPPRPPPHCPLPTTFVIAHM</sequence>
<proteinExistence type="predicted"/>